<protein>
    <recommendedName>
        <fullName evidence="3">Isocitrate lyase/PEP mutase family protein</fullName>
    </recommendedName>
</protein>
<dbReference type="InterPro" id="IPR015813">
    <property type="entry name" value="Pyrv/PenolPyrv_kinase-like_dom"/>
</dbReference>
<dbReference type="SUPFAM" id="SSF51621">
    <property type="entry name" value="Phosphoenolpyruvate/pyruvate domain"/>
    <property type="match status" value="1"/>
</dbReference>
<keyword evidence="2" id="KW-1185">Reference proteome</keyword>
<organism evidence="1 2">
    <name type="scientific">Actinomadura vinacea</name>
    <dbReference type="NCBI Taxonomy" id="115336"/>
    <lineage>
        <taxon>Bacteria</taxon>
        <taxon>Bacillati</taxon>
        <taxon>Actinomycetota</taxon>
        <taxon>Actinomycetes</taxon>
        <taxon>Streptosporangiales</taxon>
        <taxon>Thermomonosporaceae</taxon>
        <taxon>Actinomadura</taxon>
    </lineage>
</organism>
<name>A0ABN3JQG7_9ACTN</name>
<dbReference type="PANTHER" id="PTHR42905">
    <property type="entry name" value="PHOSPHOENOLPYRUVATE CARBOXYLASE"/>
    <property type="match status" value="1"/>
</dbReference>
<evidence type="ECO:0000313" key="2">
    <source>
        <dbReference type="Proteomes" id="UP001501231"/>
    </source>
</evidence>
<gene>
    <name evidence="1" type="ORF">GCM10010191_60100</name>
</gene>
<dbReference type="EMBL" id="BAAARW010000022">
    <property type="protein sequence ID" value="GAA2437264.1"/>
    <property type="molecule type" value="Genomic_DNA"/>
</dbReference>
<dbReference type="Pfam" id="PF13714">
    <property type="entry name" value="PEP_mutase"/>
    <property type="match status" value="1"/>
</dbReference>
<dbReference type="CDD" id="cd00377">
    <property type="entry name" value="ICL_PEPM"/>
    <property type="match status" value="1"/>
</dbReference>
<dbReference type="InterPro" id="IPR018523">
    <property type="entry name" value="Isocitrate_lyase_ph_CS"/>
</dbReference>
<dbReference type="PANTHER" id="PTHR42905:SF2">
    <property type="entry name" value="PHOSPHOENOLPYRUVATE CARBOXYLASE FAMILY PROTEIN"/>
    <property type="match status" value="1"/>
</dbReference>
<proteinExistence type="predicted"/>
<evidence type="ECO:0000313" key="1">
    <source>
        <dbReference type="EMBL" id="GAA2437264.1"/>
    </source>
</evidence>
<sequence>MVPSGLPVIADADTGYGNPMHVVRTVREYERADVAAIQLEDQAFSKRCGHLADKGVIGTEEFVRKLHAALDARTKDTVVIARTDARGPHGMDEAIDRGRRYAAEGADLVFVEAPESSEEIERVAAEIDAPLLFNVVPSGRSPRIDDAGLERLGFRIAIYPGALLAPFAAAAAGALSRMGGRDLGDLAGPGGIFDAVGLVEWTELDRRYRTEGAAWE</sequence>
<dbReference type="Gene3D" id="3.20.20.60">
    <property type="entry name" value="Phosphoenolpyruvate-binding domains"/>
    <property type="match status" value="1"/>
</dbReference>
<evidence type="ECO:0008006" key="3">
    <source>
        <dbReference type="Google" id="ProtNLM"/>
    </source>
</evidence>
<accession>A0ABN3JQG7</accession>
<dbReference type="PROSITE" id="PS00161">
    <property type="entry name" value="ISOCITRATE_LYASE"/>
    <property type="match status" value="1"/>
</dbReference>
<dbReference type="InterPro" id="IPR039556">
    <property type="entry name" value="ICL/PEPM"/>
</dbReference>
<reference evidence="1 2" key="1">
    <citation type="journal article" date="2019" name="Int. J. Syst. Evol. Microbiol.">
        <title>The Global Catalogue of Microorganisms (GCM) 10K type strain sequencing project: providing services to taxonomists for standard genome sequencing and annotation.</title>
        <authorList>
            <consortium name="The Broad Institute Genomics Platform"/>
            <consortium name="The Broad Institute Genome Sequencing Center for Infectious Disease"/>
            <person name="Wu L."/>
            <person name="Ma J."/>
        </authorList>
    </citation>
    <scope>NUCLEOTIDE SEQUENCE [LARGE SCALE GENOMIC DNA]</scope>
    <source>
        <strain evidence="1 2">JCM 3325</strain>
    </source>
</reference>
<comment type="caution">
    <text evidence="1">The sequence shown here is derived from an EMBL/GenBank/DDBJ whole genome shotgun (WGS) entry which is preliminary data.</text>
</comment>
<dbReference type="InterPro" id="IPR040442">
    <property type="entry name" value="Pyrv_kinase-like_dom_sf"/>
</dbReference>
<dbReference type="Proteomes" id="UP001501231">
    <property type="component" value="Unassembled WGS sequence"/>
</dbReference>